<reference evidence="2 3" key="1">
    <citation type="journal article" date="2010" name="Nature">
        <title>The Ectocarpus genome and the independent evolution of multicellularity in brown algae.</title>
        <authorList>
            <person name="Cock J.M."/>
            <person name="Sterck L."/>
            <person name="Rouze P."/>
            <person name="Scornet D."/>
            <person name="Allen A.E."/>
            <person name="Amoutzias G."/>
            <person name="Anthouard V."/>
            <person name="Artiguenave F."/>
            <person name="Aury J.M."/>
            <person name="Badger J.H."/>
            <person name="Beszteri B."/>
            <person name="Billiau K."/>
            <person name="Bonnet E."/>
            <person name="Bothwell J.H."/>
            <person name="Bowler C."/>
            <person name="Boyen C."/>
            <person name="Brownlee C."/>
            <person name="Carrano C.J."/>
            <person name="Charrier B."/>
            <person name="Cho G.Y."/>
            <person name="Coelho S.M."/>
            <person name="Collen J."/>
            <person name="Corre E."/>
            <person name="Da Silva C."/>
            <person name="Delage L."/>
            <person name="Delaroque N."/>
            <person name="Dittami S.M."/>
            <person name="Doulbeau S."/>
            <person name="Elias M."/>
            <person name="Farnham G."/>
            <person name="Gachon C.M."/>
            <person name="Gschloessl B."/>
            <person name="Heesch S."/>
            <person name="Jabbari K."/>
            <person name="Jubin C."/>
            <person name="Kawai H."/>
            <person name="Kimura K."/>
            <person name="Kloareg B."/>
            <person name="Kupper F.C."/>
            <person name="Lang D."/>
            <person name="Le Bail A."/>
            <person name="Leblanc C."/>
            <person name="Lerouge P."/>
            <person name="Lohr M."/>
            <person name="Lopez P.J."/>
            <person name="Martens C."/>
            <person name="Maumus F."/>
            <person name="Michel G."/>
            <person name="Miranda-Saavedra D."/>
            <person name="Morales J."/>
            <person name="Moreau H."/>
            <person name="Motomura T."/>
            <person name="Nagasato C."/>
            <person name="Napoli C.A."/>
            <person name="Nelson D.R."/>
            <person name="Nyvall-Collen P."/>
            <person name="Peters A.F."/>
            <person name="Pommier C."/>
            <person name="Potin P."/>
            <person name="Poulain J."/>
            <person name="Quesneville H."/>
            <person name="Read B."/>
            <person name="Rensing S.A."/>
            <person name="Ritter A."/>
            <person name="Rousvoal S."/>
            <person name="Samanta M."/>
            <person name="Samson G."/>
            <person name="Schroeder D.C."/>
            <person name="Segurens B."/>
            <person name="Strittmatter M."/>
            <person name="Tonon T."/>
            <person name="Tregear J.W."/>
            <person name="Valentin K."/>
            <person name="von Dassow P."/>
            <person name="Yamagishi T."/>
            <person name="Van de Peer Y."/>
            <person name="Wincker P."/>
        </authorList>
    </citation>
    <scope>NUCLEOTIDE SEQUENCE [LARGE SCALE GENOMIC DNA]</scope>
    <source>
        <strain evidence="3">Ec32 / CCAP1310/4</strain>
    </source>
</reference>
<dbReference type="InParanoid" id="D8LEG0"/>
<proteinExistence type="predicted"/>
<dbReference type="AlphaFoldDB" id="D8LEG0"/>
<name>D8LEG0_ECTSI</name>
<accession>D8LEG0</accession>
<sequence>MMAPFTRRTNRGSLQSVRLHGPRARKLVEGRVREPGGPGSPNVHVGEARVGARGRRVPPARPAPAPAGRGEPAAAAAAGGH</sequence>
<gene>
    <name evidence="2" type="ORF">Esi_0131_0007</name>
</gene>
<feature type="region of interest" description="Disordered" evidence="1">
    <location>
        <begin position="1"/>
        <end position="81"/>
    </location>
</feature>
<dbReference type="EMBL" id="FN647946">
    <property type="protein sequence ID" value="CBN80203.1"/>
    <property type="molecule type" value="Genomic_DNA"/>
</dbReference>
<evidence type="ECO:0000256" key="1">
    <source>
        <dbReference type="SAM" id="MobiDB-lite"/>
    </source>
</evidence>
<organism evidence="2 3">
    <name type="scientific">Ectocarpus siliculosus</name>
    <name type="common">Brown alga</name>
    <name type="synonym">Conferva siliculosa</name>
    <dbReference type="NCBI Taxonomy" id="2880"/>
    <lineage>
        <taxon>Eukaryota</taxon>
        <taxon>Sar</taxon>
        <taxon>Stramenopiles</taxon>
        <taxon>Ochrophyta</taxon>
        <taxon>PX clade</taxon>
        <taxon>Phaeophyceae</taxon>
        <taxon>Ectocarpales</taxon>
        <taxon>Ectocarpaceae</taxon>
        <taxon>Ectocarpus</taxon>
    </lineage>
</organism>
<dbReference type="EMBL" id="FN649736">
    <property type="protein sequence ID" value="CBN80203.1"/>
    <property type="molecule type" value="Genomic_DNA"/>
</dbReference>
<evidence type="ECO:0000313" key="3">
    <source>
        <dbReference type="Proteomes" id="UP000002630"/>
    </source>
</evidence>
<keyword evidence="3" id="KW-1185">Reference proteome</keyword>
<protein>
    <submittedName>
        <fullName evidence="2">Uncharacterized protein</fullName>
    </submittedName>
</protein>
<dbReference type="Proteomes" id="UP000002630">
    <property type="component" value="Linkage Group LG11"/>
</dbReference>
<evidence type="ECO:0000313" key="2">
    <source>
        <dbReference type="EMBL" id="CBN80203.1"/>
    </source>
</evidence>
<feature type="compositionally biased region" description="Low complexity" evidence="1">
    <location>
        <begin position="66"/>
        <end position="81"/>
    </location>
</feature>